<dbReference type="OrthoDB" id="6782816at2759"/>
<sequence>MDLDFLKEENWPRMDNTAVKQLEARDEKKFLKIERLKTDLESAKKHTQEDLDQKNPTKLVPLLVGLSDAAIRNPVLLATKKLIDFDKFKFVYVSPDLTEAERQLYYKLRQERNRLNAELGADLSFRYGIRGNQVQKFRKLC</sequence>
<evidence type="ECO:0000313" key="1">
    <source>
        <dbReference type="EMBL" id="ESO08348.1"/>
    </source>
</evidence>
<dbReference type="GeneID" id="20202681"/>
<reference evidence="1 3" key="2">
    <citation type="journal article" date="2013" name="Nature">
        <title>Insights into bilaterian evolution from three spiralian genomes.</title>
        <authorList>
            <person name="Simakov O."/>
            <person name="Marletaz F."/>
            <person name="Cho S.J."/>
            <person name="Edsinger-Gonzales E."/>
            <person name="Havlak P."/>
            <person name="Hellsten U."/>
            <person name="Kuo D.H."/>
            <person name="Larsson T."/>
            <person name="Lv J."/>
            <person name="Arendt D."/>
            <person name="Savage R."/>
            <person name="Osoegawa K."/>
            <person name="de Jong P."/>
            <person name="Grimwood J."/>
            <person name="Chapman J.A."/>
            <person name="Shapiro H."/>
            <person name="Aerts A."/>
            <person name="Otillar R.P."/>
            <person name="Terry A.Y."/>
            <person name="Boore J.L."/>
            <person name="Grigoriev I.V."/>
            <person name="Lindberg D.R."/>
            <person name="Seaver E.C."/>
            <person name="Weisblat D.A."/>
            <person name="Putnam N.H."/>
            <person name="Rokhsar D.S."/>
        </authorList>
    </citation>
    <scope>NUCLEOTIDE SEQUENCE</scope>
</reference>
<dbReference type="EnsemblMetazoa" id="HelroT169160">
    <property type="protein sequence ID" value="HelroP169160"/>
    <property type="gene ID" value="HelroG169160"/>
</dbReference>
<keyword evidence="3" id="KW-1185">Reference proteome</keyword>
<dbReference type="HOGENOM" id="CLU_1847293_0_0_1"/>
<dbReference type="EMBL" id="KB096080">
    <property type="protein sequence ID" value="ESO08348.1"/>
    <property type="molecule type" value="Genomic_DNA"/>
</dbReference>
<dbReference type="EMBL" id="AMQM01003197">
    <property type="status" value="NOT_ANNOTATED_CDS"/>
    <property type="molecule type" value="Genomic_DNA"/>
</dbReference>
<evidence type="ECO:0000313" key="2">
    <source>
        <dbReference type="EnsemblMetazoa" id="HelroP169160"/>
    </source>
</evidence>
<organism evidence="2 3">
    <name type="scientific">Helobdella robusta</name>
    <name type="common">Californian leech</name>
    <dbReference type="NCBI Taxonomy" id="6412"/>
    <lineage>
        <taxon>Eukaryota</taxon>
        <taxon>Metazoa</taxon>
        <taxon>Spiralia</taxon>
        <taxon>Lophotrochozoa</taxon>
        <taxon>Annelida</taxon>
        <taxon>Clitellata</taxon>
        <taxon>Hirudinea</taxon>
        <taxon>Rhynchobdellida</taxon>
        <taxon>Glossiphoniidae</taxon>
        <taxon>Helobdella</taxon>
    </lineage>
</organism>
<dbReference type="Proteomes" id="UP000015101">
    <property type="component" value="Unassembled WGS sequence"/>
</dbReference>
<reference evidence="2" key="3">
    <citation type="submission" date="2015-06" db="UniProtKB">
        <authorList>
            <consortium name="EnsemblMetazoa"/>
        </authorList>
    </citation>
    <scope>IDENTIFICATION</scope>
</reference>
<evidence type="ECO:0000313" key="3">
    <source>
        <dbReference type="Proteomes" id="UP000015101"/>
    </source>
</evidence>
<accession>T1F1I1</accession>
<gene>
    <name evidence="2" type="primary">20202681</name>
    <name evidence="1" type="ORF">HELRODRAFT_169160</name>
</gene>
<reference evidence="3" key="1">
    <citation type="submission" date="2012-12" db="EMBL/GenBank/DDBJ databases">
        <authorList>
            <person name="Hellsten U."/>
            <person name="Grimwood J."/>
            <person name="Chapman J.A."/>
            <person name="Shapiro H."/>
            <person name="Aerts A."/>
            <person name="Otillar R.P."/>
            <person name="Terry A.Y."/>
            <person name="Boore J.L."/>
            <person name="Simakov O."/>
            <person name="Marletaz F."/>
            <person name="Cho S.-J."/>
            <person name="Edsinger-Gonzales E."/>
            <person name="Havlak P."/>
            <person name="Kuo D.-H."/>
            <person name="Larsson T."/>
            <person name="Lv J."/>
            <person name="Arendt D."/>
            <person name="Savage R."/>
            <person name="Osoegawa K."/>
            <person name="de Jong P."/>
            <person name="Lindberg D.R."/>
            <person name="Seaver E.C."/>
            <person name="Weisblat D.A."/>
            <person name="Putnam N.H."/>
            <person name="Grigoriev I.V."/>
            <person name="Rokhsar D.S."/>
        </authorList>
    </citation>
    <scope>NUCLEOTIDE SEQUENCE</scope>
</reference>
<dbReference type="InParanoid" id="T1F1I1"/>
<name>T1F1I1_HELRO</name>
<protein>
    <submittedName>
        <fullName evidence="1 2">Uncharacterized protein</fullName>
    </submittedName>
</protein>
<proteinExistence type="predicted"/>
<dbReference type="KEGG" id="hro:HELRODRAFT_169160"/>
<dbReference type="RefSeq" id="XP_009013278.1">
    <property type="nucleotide sequence ID" value="XM_009015030.1"/>
</dbReference>
<dbReference type="CTD" id="20202681"/>
<dbReference type="AlphaFoldDB" id="T1F1I1"/>